<organism evidence="1 2">
    <name type="scientific">Nocardioides luteus</name>
    <dbReference type="NCBI Taxonomy" id="1844"/>
    <lineage>
        <taxon>Bacteria</taxon>
        <taxon>Bacillati</taxon>
        <taxon>Actinomycetota</taxon>
        <taxon>Actinomycetes</taxon>
        <taxon>Propionibacteriales</taxon>
        <taxon>Nocardioidaceae</taxon>
        <taxon>Nocardioides</taxon>
    </lineage>
</organism>
<dbReference type="RefSeq" id="WP_189117065.1">
    <property type="nucleotide sequence ID" value="NZ_BMRK01000002.1"/>
</dbReference>
<reference evidence="1" key="2">
    <citation type="submission" date="2023-01" db="EMBL/GenBank/DDBJ databases">
        <authorList>
            <person name="Sun Q."/>
            <person name="Evtushenko L."/>
        </authorList>
    </citation>
    <scope>NUCLEOTIDE SEQUENCE</scope>
    <source>
        <strain evidence="1">VKM Ac-1246</strain>
    </source>
</reference>
<keyword evidence="2" id="KW-1185">Reference proteome</keyword>
<protein>
    <recommendedName>
        <fullName evidence="3">ESX secretion-associated protein EspG</fullName>
    </recommendedName>
</protein>
<gene>
    <name evidence="1" type="ORF">GCM10017579_01940</name>
</gene>
<sequence>MQVEFRPVDGAAPLRLDYEVFNHLLRRDADPAAIRSVVGTVPAGFADLVDALRDADLTVLVDIATAPTRRRHRFAYGAASGAALIAVSDNMLRLVPASRAFAASGLAQAVSLRPFPDAARGPSMPVDGQTLTDVIAQDRTRRSDALERLRSELAWRIRAAGDHELDITAVVRRDVLLTSGGGGAALAPTSSSAVFRQLTRLTSRPGVAQSLSDAARSPA</sequence>
<evidence type="ECO:0000313" key="1">
    <source>
        <dbReference type="EMBL" id="GLJ66158.1"/>
    </source>
</evidence>
<dbReference type="EMBL" id="BSEL01000001">
    <property type="protein sequence ID" value="GLJ66158.1"/>
    <property type="molecule type" value="Genomic_DNA"/>
</dbReference>
<reference evidence="1" key="1">
    <citation type="journal article" date="2014" name="Int. J. Syst. Evol. Microbiol.">
        <title>Complete genome of a new Firmicutes species belonging to the dominant human colonic microbiota ('Ruminococcus bicirculans') reveals two chromosomes and a selective capacity to utilize plant glucans.</title>
        <authorList>
            <consortium name="NISC Comparative Sequencing Program"/>
            <person name="Wegmann U."/>
            <person name="Louis P."/>
            <person name="Goesmann A."/>
            <person name="Henrissat B."/>
            <person name="Duncan S.H."/>
            <person name="Flint H.J."/>
        </authorList>
    </citation>
    <scope>NUCLEOTIDE SEQUENCE</scope>
    <source>
        <strain evidence="1">VKM Ac-1246</strain>
    </source>
</reference>
<name>A0ABQ5SRH1_9ACTN</name>
<proteinExistence type="predicted"/>
<comment type="caution">
    <text evidence="1">The sequence shown here is derived from an EMBL/GenBank/DDBJ whole genome shotgun (WGS) entry which is preliminary data.</text>
</comment>
<evidence type="ECO:0008006" key="3">
    <source>
        <dbReference type="Google" id="ProtNLM"/>
    </source>
</evidence>
<evidence type="ECO:0000313" key="2">
    <source>
        <dbReference type="Proteomes" id="UP001142292"/>
    </source>
</evidence>
<dbReference type="Proteomes" id="UP001142292">
    <property type="component" value="Unassembled WGS sequence"/>
</dbReference>
<accession>A0ABQ5SRH1</accession>